<reference evidence="2 3" key="1">
    <citation type="journal article" date="2010" name="Stand. Genomic Sci.">
        <title>Complete genome sequence of Conexibacter woesei type strain (ID131577).</title>
        <authorList>
            <person name="Pukall R."/>
            <person name="Lapidus A."/>
            <person name="Glavina Del Rio T."/>
            <person name="Copeland A."/>
            <person name="Tice H."/>
            <person name="Cheng J.-F."/>
            <person name="Lucas S."/>
            <person name="Chen F."/>
            <person name="Nolan M."/>
            <person name="Bruce D."/>
            <person name="Goodwin L."/>
            <person name="Pitluck S."/>
            <person name="Mavromatis K."/>
            <person name="Ivanova N."/>
            <person name="Ovchinnikova G."/>
            <person name="Pati A."/>
            <person name="Chen A."/>
            <person name="Palaniappan K."/>
            <person name="Land M."/>
            <person name="Hauser L."/>
            <person name="Chang Y.-J."/>
            <person name="Jeffries C.D."/>
            <person name="Chain P."/>
            <person name="Meincke L."/>
            <person name="Sims D."/>
            <person name="Brettin T."/>
            <person name="Detter J.C."/>
            <person name="Rohde M."/>
            <person name="Goeker M."/>
            <person name="Bristow J."/>
            <person name="Eisen J.A."/>
            <person name="Markowitz V."/>
            <person name="Kyrpides N.C."/>
            <person name="Klenk H.-P."/>
            <person name="Hugenholtz P."/>
        </authorList>
    </citation>
    <scope>NUCLEOTIDE SEQUENCE [LARGE SCALE GENOMIC DNA]</scope>
    <source>
        <strain evidence="3">DSM 14684 / CIP 108061 / JCM 11494 / NBRC 100937 / ID131577</strain>
    </source>
</reference>
<dbReference type="PANTHER" id="PTHR18964:SF149">
    <property type="entry name" value="BIFUNCTIONAL UDP-N-ACETYLGLUCOSAMINE 2-EPIMERASE_N-ACETYLMANNOSAMINE KINASE"/>
    <property type="match status" value="1"/>
</dbReference>
<organism evidence="2 3">
    <name type="scientific">Conexibacter woesei (strain DSM 14684 / CCUG 47730 / CIP 108061 / JCM 11494 / NBRC 100937 / ID131577)</name>
    <dbReference type="NCBI Taxonomy" id="469383"/>
    <lineage>
        <taxon>Bacteria</taxon>
        <taxon>Bacillati</taxon>
        <taxon>Actinomycetota</taxon>
        <taxon>Thermoleophilia</taxon>
        <taxon>Solirubrobacterales</taxon>
        <taxon>Conexibacteraceae</taxon>
        <taxon>Conexibacter</taxon>
    </lineage>
</organism>
<evidence type="ECO:0000256" key="1">
    <source>
        <dbReference type="ARBA" id="ARBA00006479"/>
    </source>
</evidence>
<keyword evidence="3" id="KW-1185">Reference proteome</keyword>
<dbReference type="PANTHER" id="PTHR18964">
    <property type="entry name" value="ROK (REPRESSOR, ORF, KINASE) FAMILY"/>
    <property type="match status" value="1"/>
</dbReference>
<dbReference type="STRING" id="469383.Cwoe_4997"/>
<proteinExistence type="inferred from homology"/>
<name>D3FCB3_CONWI</name>
<dbReference type="RefSeq" id="WP_012936459.1">
    <property type="nucleotide sequence ID" value="NC_013739.1"/>
</dbReference>
<dbReference type="AlphaFoldDB" id="D3FCB3"/>
<evidence type="ECO:0000313" key="3">
    <source>
        <dbReference type="Proteomes" id="UP000008229"/>
    </source>
</evidence>
<reference evidence="3" key="2">
    <citation type="submission" date="2010-01" db="EMBL/GenBank/DDBJ databases">
        <title>The complete genome of Conexibacter woesei DSM 14684.</title>
        <authorList>
            <consortium name="US DOE Joint Genome Institute (JGI-PGF)"/>
            <person name="Lucas S."/>
            <person name="Copeland A."/>
            <person name="Lapidus A."/>
            <person name="Glavina del Rio T."/>
            <person name="Dalin E."/>
            <person name="Tice H."/>
            <person name="Bruce D."/>
            <person name="Goodwin L."/>
            <person name="Pitluck S."/>
            <person name="Kyrpides N."/>
            <person name="Mavromatis K."/>
            <person name="Ivanova N."/>
            <person name="Mikhailova N."/>
            <person name="Chertkov O."/>
            <person name="Brettin T."/>
            <person name="Detter J.C."/>
            <person name="Han C."/>
            <person name="Larimer F."/>
            <person name="Land M."/>
            <person name="Hauser L."/>
            <person name="Markowitz V."/>
            <person name="Cheng J.-F."/>
            <person name="Hugenholtz P."/>
            <person name="Woyke T."/>
            <person name="Wu D."/>
            <person name="Pukall R."/>
            <person name="Steenblock K."/>
            <person name="Schneider S."/>
            <person name="Klenk H.-P."/>
            <person name="Eisen J.A."/>
        </authorList>
    </citation>
    <scope>NUCLEOTIDE SEQUENCE [LARGE SCALE GENOMIC DNA]</scope>
    <source>
        <strain evidence="3">DSM 14684 / CIP 108061 / JCM 11494 / NBRC 100937 / ID131577</strain>
    </source>
</reference>
<evidence type="ECO:0000313" key="2">
    <source>
        <dbReference type="EMBL" id="ADB53408.1"/>
    </source>
</evidence>
<dbReference type="OrthoDB" id="9795247at2"/>
<dbReference type="HOGENOM" id="CLU_036604_0_4_11"/>
<protein>
    <submittedName>
        <fullName evidence="2">ROK family protein</fullName>
    </submittedName>
</protein>
<gene>
    <name evidence="2" type="ordered locus">Cwoe_4997</name>
</gene>
<dbReference type="InterPro" id="IPR000600">
    <property type="entry name" value="ROK"/>
</dbReference>
<dbReference type="KEGG" id="cwo:Cwoe_4997"/>
<dbReference type="Gene3D" id="3.30.420.40">
    <property type="match status" value="2"/>
</dbReference>
<dbReference type="Proteomes" id="UP000008229">
    <property type="component" value="Chromosome"/>
</dbReference>
<dbReference type="Pfam" id="PF00480">
    <property type="entry name" value="ROK"/>
    <property type="match status" value="1"/>
</dbReference>
<comment type="similarity">
    <text evidence="1">Belongs to the ROK (NagC/XylR) family.</text>
</comment>
<dbReference type="SUPFAM" id="SSF53067">
    <property type="entry name" value="Actin-like ATPase domain"/>
    <property type="match status" value="1"/>
</dbReference>
<sequence>MSWSTPPGFVLGIDFGGTKIALATVATDDGRIIDSALLETDAARGAPQAVERALAAARRLLDRGAAAVGAECAAVGAVSPGVVLPDRIVLAPNVPGWEQLALESLLRDGLGVPRAVVGTDVKAAGLAEALWGSLRGSDPALFLNLGTGLAAAFVADGRVLAGAHGAAGELGYNARDRAAAGPPTLEEVAGGRSIGERGGALAGRPMSAAEAFASELPPVRALVEETLDELFTHLANAIVLLDPARVALGGGLLRSEARILPPLAARLAEVVPFPPELVRARFSDDGALLGAVALALGAVGVELASVPLPAGERAA</sequence>
<dbReference type="InterPro" id="IPR043129">
    <property type="entry name" value="ATPase_NBD"/>
</dbReference>
<dbReference type="EMBL" id="CP001854">
    <property type="protein sequence ID" value="ADB53408.1"/>
    <property type="molecule type" value="Genomic_DNA"/>
</dbReference>
<dbReference type="eggNOG" id="COG1940">
    <property type="taxonomic scope" value="Bacteria"/>
</dbReference>
<accession>D3FCB3</accession>